<feature type="binding site" evidence="2">
    <location>
        <position position="268"/>
    </location>
    <ligand>
        <name>substrate</name>
    </ligand>
</feature>
<dbReference type="SUPFAM" id="SSF55326">
    <property type="entry name" value="PurM N-terminal domain-like"/>
    <property type="match status" value="1"/>
</dbReference>
<name>A0A365TUJ5_9GAMM</name>
<proteinExistence type="inferred from homology"/>
<dbReference type="InterPro" id="IPR016188">
    <property type="entry name" value="PurM-like_N"/>
</dbReference>
<comment type="function">
    <text evidence="2">Catalyzes the ATP-dependent phosphorylation of thiamine-monophosphate (TMP) to form thiamine-pyrophosphate (TPP), the active form of vitamin B1.</text>
</comment>
<feature type="domain" description="PurM-like N-terminal" evidence="3">
    <location>
        <begin position="30"/>
        <end position="147"/>
    </location>
</feature>
<evidence type="ECO:0000313" key="6">
    <source>
        <dbReference type="Proteomes" id="UP000252204"/>
    </source>
</evidence>
<dbReference type="Gene3D" id="3.90.650.10">
    <property type="entry name" value="PurM-like C-terminal domain"/>
    <property type="match status" value="1"/>
</dbReference>
<dbReference type="GO" id="GO:0009229">
    <property type="term" value="P:thiamine diphosphate biosynthetic process"/>
    <property type="evidence" value="ECO:0007669"/>
    <property type="project" value="UniProtKB-UniRule"/>
</dbReference>
<keyword evidence="2" id="KW-0479">Metal-binding</keyword>
<feature type="binding site" evidence="2">
    <location>
        <position position="131"/>
    </location>
    <ligand>
        <name>Mg(2+)</name>
        <dbReference type="ChEBI" id="CHEBI:18420"/>
        <label>1</label>
    </ligand>
</feature>
<feature type="binding site" evidence="2">
    <location>
        <position position="220"/>
    </location>
    <ligand>
        <name>Mg(2+)</name>
        <dbReference type="ChEBI" id="CHEBI:18420"/>
        <label>5</label>
    </ligand>
</feature>
<feature type="binding site" evidence="2">
    <location>
        <position position="217"/>
    </location>
    <ligand>
        <name>Mg(2+)</name>
        <dbReference type="ChEBI" id="CHEBI:18420"/>
        <label>3</label>
    </ligand>
</feature>
<comment type="miscellaneous">
    <text evidence="2">Reaction mechanism of ThiL seems to utilize a direct, inline transfer of the gamma-phosphate of ATP to TMP rather than a phosphorylated enzyme intermediate.</text>
</comment>
<comment type="pathway">
    <text evidence="2">Cofactor biosynthesis; thiamine diphosphate biosynthesis; thiamine diphosphate from thiamine phosphate: step 1/1.</text>
</comment>
<dbReference type="InterPro" id="IPR036921">
    <property type="entry name" value="PurM-like_N_sf"/>
</dbReference>
<feature type="binding site" evidence="2">
    <location>
        <position position="77"/>
    </location>
    <ligand>
        <name>Mg(2+)</name>
        <dbReference type="ChEBI" id="CHEBI:18420"/>
        <label>2</label>
    </ligand>
</feature>
<comment type="catalytic activity">
    <reaction evidence="2">
        <text>thiamine phosphate + ATP = thiamine diphosphate + ADP</text>
        <dbReference type="Rhea" id="RHEA:15913"/>
        <dbReference type="ChEBI" id="CHEBI:30616"/>
        <dbReference type="ChEBI" id="CHEBI:37575"/>
        <dbReference type="ChEBI" id="CHEBI:58937"/>
        <dbReference type="ChEBI" id="CHEBI:456216"/>
        <dbReference type="EC" id="2.7.4.16"/>
    </reaction>
</comment>
<dbReference type="PANTHER" id="PTHR30270:SF0">
    <property type="entry name" value="THIAMINE-MONOPHOSPHATE KINASE"/>
    <property type="match status" value="1"/>
</dbReference>
<dbReference type="OrthoDB" id="9802811at2"/>
<dbReference type="GO" id="GO:0009228">
    <property type="term" value="P:thiamine biosynthetic process"/>
    <property type="evidence" value="ECO:0007669"/>
    <property type="project" value="UniProtKB-KW"/>
</dbReference>
<comment type="caution">
    <text evidence="5">The sequence shown here is derived from an EMBL/GenBank/DDBJ whole genome shotgun (WGS) entry which is preliminary data.</text>
</comment>
<comment type="caution">
    <text evidence="2">Lacks conserved residue(s) required for the propagation of feature annotation.</text>
</comment>
<dbReference type="InterPro" id="IPR036676">
    <property type="entry name" value="PurM-like_C_sf"/>
</dbReference>
<evidence type="ECO:0000313" key="5">
    <source>
        <dbReference type="EMBL" id="RBI69721.1"/>
    </source>
</evidence>
<evidence type="ECO:0000256" key="1">
    <source>
        <dbReference type="ARBA" id="ARBA00022977"/>
    </source>
</evidence>
<dbReference type="InterPro" id="IPR006283">
    <property type="entry name" value="ThiL-like"/>
</dbReference>
<dbReference type="EC" id="2.7.4.16" evidence="2"/>
<feature type="binding site" evidence="2">
    <location>
        <position position="56"/>
    </location>
    <ligand>
        <name>substrate</name>
    </ligand>
</feature>
<feature type="binding site" evidence="2">
    <location>
        <position position="49"/>
    </location>
    <ligand>
        <name>Mg(2+)</name>
        <dbReference type="ChEBI" id="CHEBI:18420"/>
        <label>2</label>
    </ligand>
</feature>
<keyword evidence="2 5" id="KW-0418">Kinase</keyword>
<feature type="domain" description="PurM-like C-terminal" evidence="4">
    <location>
        <begin position="159"/>
        <end position="303"/>
    </location>
</feature>
<feature type="binding site" evidence="2">
    <location>
        <position position="219"/>
    </location>
    <ligand>
        <name>ATP</name>
        <dbReference type="ChEBI" id="CHEBI:30616"/>
    </ligand>
</feature>
<dbReference type="GO" id="GO:0009030">
    <property type="term" value="F:thiamine-phosphate kinase activity"/>
    <property type="evidence" value="ECO:0007669"/>
    <property type="project" value="UniProtKB-UniRule"/>
</dbReference>
<dbReference type="Gene3D" id="3.30.1330.10">
    <property type="entry name" value="PurM-like, N-terminal domain"/>
    <property type="match status" value="1"/>
</dbReference>
<dbReference type="GO" id="GO:0000287">
    <property type="term" value="F:magnesium ion binding"/>
    <property type="evidence" value="ECO:0007669"/>
    <property type="project" value="UniProtKB-UniRule"/>
</dbReference>
<dbReference type="CDD" id="cd02194">
    <property type="entry name" value="ThiL"/>
    <property type="match status" value="1"/>
</dbReference>
<gene>
    <name evidence="2 5" type="primary">thiL</name>
    <name evidence="5" type="ORF">DQ400_03285</name>
</gene>
<sequence length="333" mass="34404">MLAEFDLIRRYFMSSQEASAASNGVTLGCGDDATLLAPSAGQQLAVSVDTSVVDVHFPREAPAFAVGHRALAVALSDLAAMGATSRWCLMALTFDQRQFADDEATHVWLEAYARGFHALSQQHATALVGGDVTSGALSIGVTVMGEVPVGEALTRCGAQAGDLIAVTGALGGGAGGLALWQQGERDLTHPLLRRYLLPEPRLAAGLALRGLATAALDISDGVLADLAHLREASQVGADITLDALPLAEGLESLLGTEGALKAALSGGDDYELLVTLNAADIAKAQQRLASLGLTLTVIGHCCETLGISASGQRDLSRYVSGYAGWQHFSGETP</sequence>
<feature type="binding site" evidence="2">
    <location>
        <position position="32"/>
    </location>
    <ligand>
        <name>Mg(2+)</name>
        <dbReference type="ChEBI" id="CHEBI:18420"/>
        <label>3</label>
    </ligand>
</feature>
<keyword evidence="6" id="KW-1185">Reference proteome</keyword>
<feature type="binding site" evidence="2">
    <location>
        <position position="155"/>
    </location>
    <ligand>
        <name>ATP</name>
        <dbReference type="ChEBI" id="CHEBI:30616"/>
    </ligand>
</feature>
<organism evidence="5 6">
    <name type="scientific">Vreelandella sulfidaeris</name>
    <dbReference type="NCBI Taxonomy" id="115553"/>
    <lineage>
        <taxon>Bacteria</taxon>
        <taxon>Pseudomonadati</taxon>
        <taxon>Pseudomonadota</taxon>
        <taxon>Gammaproteobacteria</taxon>
        <taxon>Oceanospirillales</taxon>
        <taxon>Halomonadaceae</taxon>
        <taxon>Vreelandella</taxon>
    </lineage>
</organism>
<feature type="binding site" evidence="2">
    <location>
        <position position="325"/>
    </location>
    <ligand>
        <name>substrate</name>
    </ligand>
</feature>
<dbReference type="Pfam" id="PF00586">
    <property type="entry name" value="AIRS"/>
    <property type="match status" value="1"/>
</dbReference>
<keyword evidence="1 2" id="KW-0784">Thiamine biosynthesis</keyword>
<dbReference type="AlphaFoldDB" id="A0A365TUJ5"/>
<keyword evidence="2" id="KW-0460">Magnesium</keyword>
<dbReference type="Proteomes" id="UP000252204">
    <property type="component" value="Unassembled WGS sequence"/>
</dbReference>
<dbReference type="HAMAP" id="MF_02128">
    <property type="entry name" value="TMP_kinase"/>
    <property type="match status" value="1"/>
</dbReference>
<dbReference type="RefSeq" id="WP_113268366.1">
    <property type="nucleotide sequence ID" value="NZ_QNTU01000001.1"/>
</dbReference>
<feature type="binding site" evidence="2">
    <location>
        <position position="32"/>
    </location>
    <ligand>
        <name>Mg(2+)</name>
        <dbReference type="ChEBI" id="CHEBI:18420"/>
        <label>4</label>
    </ligand>
</feature>
<keyword evidence="2" id="KW-0067">ATP-binding</keyword>
<dbReference type="UniPathway" id="UPA00060">
    <property type="reaction ID" value="UER00142"/>
</dbReference>
<evidence type="ECO:0000259" key="4">
    <source>
        <dbReference type="Pfam" id="PF02769"/>
    </source>
</evidence>
<accession>A0A365TUJ5</accession>
<feature type="binding site" evidence="2">
    <location>
        <position position="77"/>
    </location>
    <ligand>
        <name>Mg(2+)</name>
        <dbReference type="ChEBI" id="CHEBI:18420"/>
        <label>4</label>
    </ligand>
</feature>
<keyword evidence="2 5" id="KW-0808">Transferase</keyword>
<dbReference type="NCBIfam" id="TIGR01379">
    <property type="entry name" value="thiL"/>
    <property type="match status" value="1"/>
</dbReference>
<feature type="binding site" evidence="2">
    <location>
        <position position="47"/>
    </location>
    <ligand>
        <name>Mg(2+)</name>
        <dbReference type="ChEBI" id="CHEBI:18420"/>
        <label>4</label>
    </ligand>
</feature>
<keyword evidence="2" id="KW-0547">Nucleotide-binding</keyword>
<feature type="binding site" evidence="2">
    <location>
        <begin position="130"/>
        <end position="131"/>
    </location>
    <ligand>
        <name>ATP</name>
        <dbReference type="ChEBI" id="CHEBI:30616"/>
    </ligand>
</feature>
<reference evidence="6" key="1">
    <citation type="submission" date="2018-06" db="EMBL/GenBank/DDBJ databases">
        <title>Whole genome sequencing of four bacterial strains from South Shetland trench revealing bio-synthetic gene clusters.</title>
        <authorList>
            <person name="Abdel-Mageed W.M."/>
            <person name="Lehri B."/>
            <person name="Jarmusch S."/>
            <person name="Miranda K."/>
            <person name="Goodfellow M."/>
            <person name="Jaspars M."/>
            <person name="Karlyshev A.V."/>
        </authorList>
    </citation>
    <scope>NUCLEOTIDE SEQUENCE [LARGE SCALE GENOMIC DNA]</scope>
    <source>
        <strain evidence="6">SST4</strain>
    </source>
</reference>
<evidence type="ECO:0000256" key="2">
    <source>
        <dbReference type="HAMAP-Rule" id="MF_02128"/>
    </source>
</evidence>
<dbReference type="PIRSF" id="PIRSF005303">
    <property type="entry name" value="Thiam_monoph_kin"/>
    <property type="match status" value="1"/>
</dbReference>
<comment type="similarity">
    <text evidence="2">Belongs to the thiamine-monophosphate kinase family.</text>
</comment>
<evidence type="ECO:0000259" key="3">
    <source>
        <dbReference type="Pfam" id="PF00586"/>
    </source>
</evidence>
<dbReference type="PANTHER" id="PTHR30270">
    <property type="entry name" value="THIAMINE-MONOPHOSPHATE KINASE"/>
    <property type="match status" value="1"/>
</dbReference>
<feature type="binding site" evidence="2">
    <location>
        <position position="77"/>
    </location>
    <ligand>
        <name>Mg(2+)</name>
        <dbReference type="ChEBI" id="CHEBI:18420"/>
        <label>3</label>
    </ligand>
</feature>
<dbReference type="SUPFAM" id="SSF56042">
    <property type="entry name" value="PurM C-terminal domain-like"/>
    <property type="match status" value="1"/>
</dbReference>
<dbReference type="EMBL" id="QNTU01000001">
    <property type="protein sequence ID" value="RBI69721.1"/>
    <property type="molecule type" value="Genomic_DNA"/>
</dbReference>
<dbReference type="InterPro" id="IPR010918">
    <property type="entry name" value="PurM-like_C_dom"/>
</dbReference>
<feature type="binding site" evidence="2">
    <location>
        <position position="49"/>
    </location>
    <ligand>
        <name>Mg(2+)</name>
        <dbReference type="ChEBI" id="CHEBI:18420"/>
        <label>1</label>
    </ligand>
</feature>
<dbReference type="GO" id="GO:0005524">
    <property type="term" value="F:ATP binding"/>
    <property type="evidence" value="ECO:0007669"/>
    <property type="project" value="UniProtKB-UniRule"/>
</dbReference>
<protein>
    <recommendedName>
        <fullName evidence="2">Thiamine-monophosphate kinase</fullName>
        <shortName evidence="2">TMP kinase</shortName>
        <shortName evidence="2">Thiamine-phosphate kinase</shortName>
        <ecNumber evidence="2">2.7.4.16</ecNumber>
    </recommendedName>
</protein>
<dbReference type="Pfam" id="PF02769">
    <property type="entry name" value="AIRS_C"/>
    <property type="match status" value="1"/>
</dbReference>